<name>A0A6A6NYS7_9PEZI</name>
<dbReference type="OrthoDB" id="1670005at2759"/>
<dbReference type="AlphaFoldDB" id="A0A6A6NYS7"/>
<evidence type="ECO:0000259" key="9">
    <source>
        <dbReference type="Pfam" id="PF04909"/>
    </source>
</evidence>
<dbReference type="PIRSF" id="PIRSF001237">
    <property type="entry name" value="DHOdimr"/>
    <property type="match status" value="1"/>
</dbReference>
<dbReference type="InterPro" id="IPR006680">
    <property type="entry name" value="Amidohydro-rel"/>
</dbReference>
<reference evidence="10" key="1">
    <citation type="journal article" date="2020" name="Stud. Mycol.">
        <title>101 Dothideomycetes genomes: a test case for predicting lifestyles and emergence of pathogens.</title>
        <authorList>
            <person name="Haridas S."/>
            <person name="Albert R."/>
            <person name="Binder M."/>
            <person name="Bloem J."/>
            <person name="Labutti K."/>
            <person name="Salamov A."/>
            <person name="Andreopoulos B."/>
            <person name="Baker S."/>
            <person name="Barry K."/>
            <person name="Bills G."/>
            <person name="Bluhm B."/>
            <person name="Cannon C."/>
            <person name="Castanera R."/>
            <person name="Culley D."/>
            <person name="Daum C."/>
            <person name="Ezra D."/>
            <person name="Gonzalez J."/>
            <person name="Henrissat B."/>
            <person name="Kuo A."/>
            <person name="Liang C."/>
            <person name="Lipzen A."/>
            <person name="Lutzoni F."/>
            <person name="Magnuson J."/>
            <person name="Mondo S."/>
            <person name="Nolan M."/>
            <person name="Ohm R."/>
            <person name="Pangilinan J."/>
            <person name="Park H.-J."/>
            <person name="Ramirez L."/>
            <person name="Alfaro M."/>
            <person name="Sun H."/>
            <person name="Tritt A."/>
            <person name="Yoshinaga Y."/>
            <person name="Zwiers L.-H."/>
            <person name="Turgeon B."/>
            <person name="Goodwin S."/>
            <person name="Spatafora J."/>
            <person name="Crous P."/>
            <person name="Grigoriev I."/>
        </authorList>
    </citation>
    <scope>NUCLEOTIDE SEQUENCE</scope>
    <source>
        <strain evidence="10">ATCC 16933</strain>
    </source>
</reference>
<dbReference type="GO" id="GO:0005737">
    <property type="term" value="C:cytoplasm"/>
    <property type="evidence" value="ECO:0007669"/>
    <property type="project" value="TreeGrafter"/>
</dbReference>
<dbReference type="Proteomes" id="UP000799766">
    <property type="component" value="Unassembled WGS sequence"/>
</dbReference>
<evidence type="ECO:0000313" key="10">
    <source>
        <dbReference type="EMBL" id="KAF2456895.1"/>
    </source>
</evidence>
<evidence type="ECO:0000256" key="3">
    <source>
        <dbReference type="ARBA" id="ARBA00005631"/>
    </source>
</evidence>
<dbReference type="NCBIfam" id="TIGR00856">
    <property type="entry name" value="pyrC_dimer"/>
    <property type="match status" value="1"/>
</dbReference>
<evidence type="ECO:0000256" key="8">
    <source>
        <dbReference type="ARBA" id="ARBA00022975"/>
    </source>
</evidence>
<dbReference type="SUPFAM" id="SSF51556">
    <property type="entry name" value="Metallo-dependent hydrolases"/>
    <property type="match status" value="1"/>
</dbReference>
<evidence type="ECO:0000256" key="4">
    <source>
        <dbReference type="ARBA" id="ARBA00012860"/>
    </source>
</evidence>
<evidence type="ECO:0000256" key="6">
    <source>
        <dbReference type="ARBA" id="ARBA00022801"/>
    </source>
</evidence>
<keyword evidence="7" id="KW-0862">Zinc</keyword>
<gene>
    <name evidence="10" type="ORF">BDY21DRAFT_386295</name>
</gene>
<dbReference type="Pfam" id="PF04909">
    <property type="entry name" value="Amidohydro_2"/>
    <property type="match status" value="1"/>
</dbReference>
<evidence type="ECO:0000313" key="11">
    <source>
        <dbReference type="Proteomes" id="UP000799766"/>
    </source>
</evidence>
<evidence type="ECO:0000256" key="5">
    <source>
        <dbReference type="ARBA" id="ARBA00022723"/>
    </source>
</evidence>
<dbReference type="EMBL" id="MU001682">
    <property type="protein sequence ID" value="KAF2456895.1"/>
    <property type="molecule type" value="Genomic_DNA"/>
</dbReference>
<keyword evidence="5" id="KW-0479">Metal-binding</keyword>
<dbReference type="HAMAP" id="MF_00219">
    <property type="entry name" value="PyrC_classII"/>
    <property type="match status" value="1"/>
</dbReference>
<dbReference type="GO" id="GO:0046872">
    <property type="term" value="F:metal ion binding"/>
    <property type="evidence" value="ECO:0007669"/>
    <property type="project" value="UniProtKB-KW"/>
</dbReference>
<dbReference type="UniPathway" id="UPA00070">
    <property type="reaction ID" value="UER00117"/>
</dbReference>
<dbReference type="Gene3D" id="3.20.20.140">
    <property type="entry name" value="Metal-dependent hydrolases"/>
    <property type="match status" value="1"/>
</dbReference>
<evidence type="ECO:0000256" key="2">
    <source>
        <dbReference type="ARBA" id="ARBA00004880"/>
    </source>
</evidence>
<comment type="pathway">
    <text evidence="2">Pyrimidine metabolism; UMP biosynthesis via de novo pathway; (S)-dihydroorotate from bicarbonate: step 3/3.</text>
</comment>
<dbReference type="FunFam" id="3.20.20.140:FF:000041">
    <property type="entry name" value="Dihydroorotase, variant"/>
    <property type="match status" value="1"/>
</dbReference>
<dbReference type="InterPro" id="IPR002195">
    <property type="entry name" value="Dihydroorotase_CS"/>
</dbReference>
<evidence type="ECO:0000256" key="1">
    <source>
        <dbReference type="ARBA" id="ARBA00001947"/>
    </source>
</evidence>
<sequence length="365" mass="39688">MALDAFRDCELPATADFHVHLRDGETMETVVPTIRRGGVNTVYVMPNLLPPITTVPHALSYLASLQRLEPNVTFLMTLYLHPTLTPGTIAEAARAGIAGVKAYPAGLTTNSAAGVVDYATFDAVFAAMEAHDLVLNLHGEAPSSPANGVSVLNAEEAFLPTLAELHAKFPRLRIVLEHCTSKAAVEAVRSIGSDRVRATITAHHLWLTVDDWAGDPFAFCKPVAKSAEDRQALIRAVVDGSGKFFLGTDSAPHPVQAKTGGTDRKGKIAAGVFTQPYATQLVVGALEKACEEGILKAEDVTKEVLENFMSGYGRYFYRVPNDKKEKIVLRKRDERVVDVLTSKSGRVEIVPFRRGENTWSVEWLP</sequence>
<dbReference type="EC" id="3.5.2.3" evidence="4"/>
<organism evidence="10 11">
    <name type="scientific">Lineolata rhizophorae</name>
    <dbReference type="NCBI Taxonomy" id="578093"/>
    <lineage>
        <taxon>Eukaryota</taxon>
        <taxon>Fungi</taxon>
        <taxon>Dikarya</taxon>
        <taxon>Ascomycota</taxon>
        <taxon>Pezizomycotina</taxon>
        <taxon>Dothideomycetes</taxon>
        <taxon>Dothideomycetes incertae sedis</taxon>
        <taxon>Lineolatales</taxon>
        <taxon>Lineolataceae</taxon>
        <taxon>Lineolata</taxon>
    </lineage>
</organism>
<protein>
    <recommendedName>
        <fullName evidence="4">dihydroorotase</fullName>
        <ecNumber evidence="4">3.5.2.3</ecNumber>
    </recommendedName>
</protein>
<dbReference type="InterPro" id="IPR032466">
    <property type="entry name" value="Metal_Hydrolase"/>
</dbReference>
<dbReference type="GO" id="GO:0004151">
    <property type="term" value="F:dihydroorotase activity"/>
    <property type="evidence" value="ECO:0007669"/>
    <property type="project" value="UniProtKB-EC"/>
</dbReference>
<dbReference type="GO" id="GO:0044205">
    <property type="term" value="P:'de novo' UMP biosynthetic process"/>
    <property type="evidence" value="ECO:0007669"/>
    <property type="project" value="UniProtKB-UniPathway"/>
</dbReference>
<keyword evidence="6" id="KW-0378">Hydrolase</keyword>
<feature type="domain" description="Amidohydrolase-related" evidence="9">
    <location>
        <begin position="80"/>
        <end position="180"/>
    </location>
</feature>
<keyword evidence="8" id="KW-0665">Pyrimidine biosynthesis</keyword>
<evidence type="ECO:0000256" key="7">
    <source>
        <dbReference type="ARBA" id="ARBA00022833"/>
    </source>
</evidence>
<dbReference type="PANTHER" id="PTHR43137">
    <property type="entry name" value="DIHYDROOROTASE"/>
    <property type="match status" value="1"/>
</dbReference>
<dbReference type="PROSITE" id="PS00482">
    <property type="entry name" value="DIHYDROOROTASE_1"/>
    <property type="match status" value="1"/>
</dbReference>
<dbReference type="PROSITE" id="PS00483">
    <property type="entry name" value="DIHYDROOROTASE_2"/>
    <property type="match status" value="1"/>
</dbReference>
<dbReference type="InterPro" id="IPR004721">
    <property type="entry name" value="DHOdimr"/>
</dbReference>
<comment type="similarity">
    <text evidence="3">Belongs to the metallo-dependent hydrolases superfamily. DHOase family. Class II DHOase subfamily.</text>
</comment>
<dbReference type="PANTHER" id="PTHR43137:SF1">
    <property type="entry name" value="DIHYDROOROTASE"/>
    <property type="match status" value="1"/>
</dbReference>
<dbReference type="GO" id="GO:0006207">
    <property type="term" value="P:'de novo' pyrimidine nucleobase biosynthetic process"/>
    <property type="evidence" value="ECO:0007669"/>
    <property type="project" value="TreeGrafter"/>
</dbReference>
<accession>A0A6A6NYS7</accession>
<keyword evidence="11" id="KW-1185">Reference proteome</keyword>
<proteinExistence type="inferred from homology"/>
<comment type="cofactor">
    <cofactor evidence="1">
        <name>Zn(2+)</name>
        <dbReference type="ChEBI" id="CHEBI:29105"/>
    </cofactor>
</comment>